<gene>
    <name evidence="4" type="ORF">FHX33_003965</name>
</gene>
<dbReference type="InterPro" id="IPR050313">
    <property type="entry name" value="Carb_Metab_HTH_regulators"/>
</dbReference>
<dbReference type="SMART" id="SM01134">
    <property type="entry name" value="DeoRC"/>
    <property type="match status" value="1"/>
</dbReference>
<evidence type="ECO:0000256" key="1">
    <source>
        <dbReference type="ARBA" id="ARBA00023015"/>
    </source>
</evidence>
<dbReference type="InterPro" id="IPR014036">
    <property type="entry name" value="DeoR-like_C"/>
</dbReference>
<evidence type="ECO:0000259" key="3">
    <source>
        <dbReference type="PROSITE" id="PS51000"/>
    </source>
</evidence>
<dbReference type="SUPFAM" id="SSF46785">
    <property type="entry name" value="Winged helix' DNA-binding domain"/>
    <property type="match status" value="1"/>
</dbReference>
<dbReference type="GO" id="GO:0003700">
    <property type="term" value="F:DNA-binding transcription factor activity"/>
    <property type="evidence" value="ECO:0007669"/>
    <property type="project" value="InterPro"/>
</dbReference>
<dbReference type="Proteomes" id="UP000538196">
    <property type="component" value="Unassembled WGS sequence"/>
</dbReference>
<dbReference type="Gene3D" id="1.10.10.10">
    <property type="entry name" value="Winged helix-like DNA-binding domain superfamily/Winged helix DNA-binding domain"/>
    <property type="match status" value="1"/>
</dbReference>
<organism evidence="4 5">
    <name type="scientific">Leifsonia aquatica</name>
    <name type="common">Corynebacterium aquaticum</name>
    <dbReference type="NCBI Taxonomy" id="144185"/>
    <lineage>
        <taxon>Bacteria</taxon>
        <taxon>Bacillati</taxon>
        <taxon>Actinomycetota</taxon>
        <taxon>Actinomycetes</taxon>
        <taxon>Micrococcales</taxon>
        <taxon>Microbacteriaceae</taxon>
        <taxon>Leifsonia</taxon>
    </lineage>
</organism>
<dbReference type="PROSITE" id="PS51000">
    <property type="entry name" value="HTH_DEOR_2"/>
    <property type="match status" value="1"/>
</dbReference>
<dbReference type="InterPro" id="IPR037171">
    <property type="entry name" value="NagB/RpiA_transferase-like"/>
</dbReference>
<dbReference type="Pfam" id="PF08220">
    <property type="entry name" value="HTH_DeoR"/>
    <property type="match status" value="1"/>
</dbReference>
<evidence type="ECO:0000256" key="2">
    <source>
        <dbReference type="ARBA" id="ARBA00023163"/>
    </source>
</evidence>
<sequence length="263" mass="27525">MSEPLPAALRRERMLELIGRAGFVRVSELSEEFQVSDVTVRSDLDALDERQSIRRVHGGAVLRGTGMREASFEEALEASADEKRSIALAAAALVGSGSSVLLDVGTTTAAIARALADRDDLTDVTVITNGLTIALELERAIPRFQVVVTGGTLRPLQHSLVEPLASSLLERVHADLAFIGCTGVHPVGGVTNVNLPEADLKRAMVTTAERAVVVADGSKLGRTHLGRIAGIDEISALVTGVSAAPEELSALRETGLPVTVAGA</sequence>
<dbReference type="EMBL" id="JACHVP010000005">
    <property type="protein sequence ID" value="MBB2969183.1"/>
    <property type="molecule type" value="Genomic_DNA"/>
</dbReference>
<dbReference type="AlphaFoldDB" id="A0A7W4V0R5"/>
<dbReference type="SMART" id="SM00420">
    <property type="entry name" value="HTH_DEOR"/>
    <property type="match status" value="1"/>
</dbReference>
<keyword evidence="2" id="KW-0804">Transcription</keyword>
<evidence type="ECO:0000313" key="4">
    <source>
        <dbReference type="EMBL" id="MBB2969183.1"/>
    </source>
</evidence>
<dbReference type="PANTHER" id="PTHR30363">
    <property type="entry name" value="HTH-TYPE TRANSCRIPTIONAL REGULATOR SRLR-RELATED"/>
    <property type="match status" value="1"/>
</dbReference>
<keyword evidence="1" id="KW-0805">Transcription regulation</keyword>
<dbReference type="InterPro" id="IPR001034">
    <property type="entry name" value="DeoR_HTH"/>
</dbReference>
<dbReference type="SUPFAM" id="SSF100950">
    <property type="entry name" value="NagB/RpiA/CoA transferase-like"/>
    <property type="match status" value="1"/>
</dbReference>
<accession>A0A7W4V0R5</accession>
<protein>
    <submittedName>
        <fullName evidence="4">DeoR family transcriptional regulator of aga operon</fullName>
    </submittedName>
</protein>
<reference evidence="4 5" key="1">
    <citation type="submission" date="2020-08" db="EMBL/GenBank/DDBJ databases">
        <title>Sequencing the genomes of 1000 actinobacteria strains.</title>
        <authorList>
            <person name="Klenk H.-P."/>
        </authorList>
    </citation>
    <scope>NUCLEOTIDE SEQUENCE [LARGE SCALE GENOMIC DNA]</scope>
    <source>
        <strain evidence="4 5">DSM 20146</strain>
    </source>
</reference>
<feature type="domain" description="HTH deoR-type" evidence="3">
    <location>
        <begin position="7"/>
        <end position="62"/>
    </location>
</feature>
<dbReference type="InterPro" id="IPR036390">
    <property type="entry name" value="WH_DNA-bd_sf"/>
</dbReference>
<dbReference type="Pfam" id="PF00455">
    <property type="entry name" value="DeoRC"/>
    <property type="match status" value="1"/>
</dbReference>
<comment type="caution">
    <text evidence="4">The sequence shown here is derived from an EMBL/GenBank/DDBJ whole genome shotgun (WGS) entry which is preliminary data.</text>
</comment>
<dbReference type="RefSeq" id="WP_021765126.1">
    <property type="nucleotide sequence ID" value="NZ_JACHVP010000005.1"/>
</dbReference>
<keyword evidence="5" id="KW-1185">Reference proteome</keyword>
<name>A0A7W4V0R5_LEIAQ</name>
<proteinExistence type="predicted"/>
<dbReference type="PRINTS" id="PR00037">
    <property type="entry name" value="HTHLACR"/>
</dbReference>
<dbReference type="PANTHER" id="PTHR30363:SF44">
    <property type="entry name" value="AGA OPERON TRANSCRIPTIONAL REPRESSOR-RELATED"/>
    <property type="match status" value="1"/>
</dbReference>
<evidence type="ECO:0000313" key="5">
    <source>
        <dbReference type="Proteomes" id="UP000538196"/>
    </source>
</evidence>
<dbReference type="Gene3D" id="3.40.50.1360">
    <property type="match status" value="1"/>
</dbReference>
<dbReference type="InterPro" id="IPR036388">
    <property type="entry name" value="WH-like_DNA-bd_sf"/>
</dbReference>